<keyword evidence="3" id="KW-0804">Transcription</keyword>
<evidence type="ECO:0000256" key="2">
    <source>
        <dbReference type="ARBA" id="ARBA00023125"/>
    </source>
</evidence>
<keyword evidence="2" id="KW-0238">DNA-binding</keyword>
<sequence length="69" mass="7961">MPKSKHNSVLTKRQMEIVNGIVSGKSYKVIAEDLFVSLNTVRSHIKNIYKILEINSKTELIKKSFDREL</sequence>
<evidence type="ECO:0000256" key="3">
    <source>
        <dbReference type="ARBA" id="ARBA00023163"/>
    </source>
</evidence>
<keyword evidence="1" id="KW-0805">Transcription regulation</keyword>
<dbReference type="PROSITE" id="PS50043">
    <property type="entry name" value="HTH_LUXR_2"/>
    <property type="match status" value="1"/>
</dbReference>
<reference evidence="5 6" key="1">
    <citation type="submission" date="2016-05" db="EMBL/GenBank/DDBJ databases">
        <title>Genome sequencing of Vitellibacter soesokkakensis RSSK-12.</title>
        <authorList>
            <person name="Thevarajoo S."/>
            <person name="Selvaratnam C."/>
            <person name="Goh K.M."/>
            <person name="Chan K.-G."/>
            <person name="Chong C.S."/>
        </authorList>
    </citation>
    <scope>NUCLEOTIDE SEQUENCE [LARGE SCALE GENOMIC DNA]</scope>
    <source>
        <strain evidence="5 6">RSSK-12</strain>
    </source>
</reference>
<dbReference type="RefSeq" id="WP_068763162.1">
    <property type="nucleotide sequence ID" value="NZ_LXIE01000050.1"/>
</dbReference>
<dbReference type="InterPro" id="IPR036388">
    <property type="entry name" value="WH-like_DNA-bd_sf"/>
</dbReference>
<dbReference type="Pfam" id="PF00196">
    <property type="entry name" value="GerE"/>
    <property type="match status" value="1"/>
</dbReference>
<dbReference type="EMBL" id="LXIE01000050">
    <property type="protein sequence ID" value="OAD90137.1"/>
    <property type="molecule type" value="Genomic_DNA"/>
</dbReference>
<comment type="caution">
    <text evidence="5">The sequence shown here is derived from an EMBL/GenBank/DDBJ whole genome shotgun (WGS) entry which is preliminary data.</text>
</comment>
<proteinExistence type="predicted"/>
<evidence type="ECO:0000256" key="1">
    <source>
        <dbReference type="ARBA" id="ARBA00023015"/>
    </source>
</evidence>
<dbReference type="GO" id="GO:0003677">
    <property type="term" value="F:DNA binding"/>
    <property type="evidence" value="ECO:0007669"/>
    <property type="project" value="UniProtKB-KW"/>
</dbReference>
<feature type="domain" description="HTH luxR-type" evidence="4">
    <location>
        <begin position="3"/>
        <end position="68"/>
    </location>
</feature>
<dbReference type="OrthoDB" id="9807565at2"/>
<dbReference type="Gene3D" id="1.10.10.10">
    <property type="entry name" value="Winged helix-like DNA-binding domain superfamily/Winged helix DNA-binding domain"/>
    <property type="match status" value="1"/>
</dbReference>
<organism evidence="5 6">
    <name type="scientific">Aequorivita soesokkakensis</name>
    <dbReference type="NCBI Taxonomy" id="1385699"/>
    <lineage>
        <taxon>Bacteria</taxon>
        <taxon>Pseudomonadati</taxon>
        <taxon>Bacteroidota</taxon>
        <taxon>Flavobacteriia</taxon>
        <taxon>Flavobacteriales</taxon>
        <taxon>Flavobacteriaceae</taxon>
        <taxon>Aequorivita</taxon>
    </lineage>
</organism>
<dbReference type="InterPro" id="IPR016032">
    <property type="entry name" value="Sig_transdc_resp-reg_C-effctor"/>
</dbReference>
<dbReference type="AlphaFoldDB" id="A0A1A9LAP0"/>
<evidence type="ECO:0000313" key="6">
    <source>
        <dbReference type="Proteomes" id="UP000077552"/>
    </source>
</evidence>
<dbReference type="STRING" id="1385699.A7A78_07930"/>
<dbReference type="Proteomes" id="UP000077552">
    <property type="component" value="Unassembled WGS sequence"/>
</dbReference>
<protein>
    <recommendedName>
        <fullName evidence="4">HTH luxR-type domain-containing protein</fullName>
    </recommendedName>
</protein>
<dbReference type="SMART" id="SM00421">
    <property type="entry name" value="HTH_LUXR"/>
    <property type="match status" value="1"/>
</dbReference>
<gene>
    <name evidence="5" type="ORF">A7A78_07930</name>
</gene>
<accession>A0A1A9LAP0</accession>
<evidence type="ECO:0000259" key="4">
    <source>
        <dbReference type="PROSITE" id="PS50043"/>
    </source>
</evidence>
<dbReference type="GO" id="GO:0006355">
    <property type="term" value="P:regulation of DNA-templated transcription"/>
    <property type="evidence" value="ECO:0007669"/>
    <property type="project" value="InterPro"/>
</dbReference>
<keyword evidence="6" id="KW-1185">Reference proteome</keyword>
<dbReference type="PANTHER" id="PTHR44688">
    <property type="entry name" value="DNA-BINDING TRANSCRIPTIONAL ACTIVATOR DEVR_DOSR"/>
    <property type="match status" value="1"/>
</dbReference>
<dbReference type="PANTHER" id="PTHR44688:SF16">
    <property type="entry name" value="DNA-BINDING TRANSCRIPTIONAL ACTIVATOR DEVR_DOSR"/>
    <property type="match status" value="1"/>
</dbReference>
<evidence type="ECO:0000313" key="5">
    <source>
        <dbReference type="EMBL" id="OAD90137.1"/>
    </source>
</evidence>
<dbReference type="InterPro" id="IPR000792">
    <property type="entry name" value="Tscrpt_reg_LuxR_C"/>
</dbReference>
<name>A0A1A9LAP0_9FLAO</name>
<dbReference type="CDD" id="cd06170">
    <property type="entry name" value="LuxR_C_like"/>
    <property type="match status" value="1"/>
</dbReference>
<dbReference type="PRINTS" id="PR00038">
    <property type="entry name" value="HTHLUXR"/>
</dbReference>
<dbReference type="SUPFAM" id="SSF46894">
    <property type="entry name" value="C-terminal effector domain of the bipartite response regulators"/>
    <property type="match status" value="1"/>
</dbReference>